<gene>
    <name evidence="1" type="ORF">chiPu_0029107</name>
</gene>
<dbReference type="Gene3D" id="2.60.40.10">
    <property type="entry name" value="Immunoglobulins"/>
    <property type="match status" value="1"/>
</dbReference>
<name>A0A401TQC2_CHIPU</name>
<keyword evidence="2" id="KW-1185">Reference proteome</keyword>
<dbReference type="OMA" id="WWHIEDS"/>
<evidence type="ECO:0000313" key="2">
    <source>
        <dbReference type="Proteomes" id="UP000287033"/>
    </source>
</evidence>
<dbReference type="CDD" id="cd00063">
    <property type="entry name" value="FN3"/>
    <property type="match status" value="1"/>
</dbReference>
<reference evidence="1 2" key="1">
    <citation type="journal article" date="2018" name="Nat. Ecol. Evol.">
        <title>Shark genomes provide insights into elasmobranch evolution and the origin of vertebrates.</title>
        <authorList>
            <person name="Hara Y"/>
            <person name="Yamaguchi K"/>
            <person name="Onimaru K"/>
            <person name="Kadota M"/>
            <person name="Koyanagi M"/>
            <person name="Keeley SD"/>
            <person name="Tatsumi K"/>
            <person name="Tanaka K"/>
            <person name="Motone F"/>
            <person name="Kageyama Y"/>
            <person name="Nozu R"/>
            <person name="Adachi N"/>
            <person name="Nishimura O"/>
            <person name="Nakagawa R"/>
            <person name="Tanegashima C"/>
            <person name="Kiyatake I"/>
            <person name="Matsumoto R"/>
            <person name="Murakumo K"/>
            <person name="Nishida K"/>
            <person name="Terakita A"/>
            <person name="Kuratani S"/>
            <person name="Sato K"/>
            <person name="Hyodo S Kuraku.S."/>
        </authorList>
    </citation>
    <scope>NUCLEOTIDE SEQUENCE [LARGE SCALE GENOMIC DNA]</scope>
</reference>
<proteinExistence type="predicted"/>
<evidence type="ECO:0008006" key="3">
    <source>
        <dbReference type="Google" id="ProtNLM"/>
    </source>
</evidence>
<protein>
    <recommendedName>
        <fullName evidence="3">Fibronectin type-III domain-containing protein</fullName>
    </recommendedName>
</protein>
<sequence length="83" mass="10279">MNIKLQIKCQLQYREHGESAWRQMVAVINQLQKEERLCQLSPGTEYRIRLRCMLYDTTRYWSDWSAEYFGRTAESRMYRNHRR</sequence>
<evidence type="ECO:0000313" key="1">
    <source>
        <dbReference type="EMBL" id="GCC44890.1"/>
    </source>
</evidence>
<dbReference type="InterPro" id="IPR003961">
    <property type="entry name" value="FN3_dom"/>
</dbReference>
<dbReference type="SUPFAM" id="SSF49265">
    <property type="entry name" value="Fibronectin type III"/>
    <property type="match status" value="1"/>
</dbReference>
<dbReference type="AlphaFoldDB" id="A0A401TQC2"/>
<dbReference type="STRING" id="137246.A0A401TQC2"/>
<dbReference type="OrthoDB" id="8545036at2759"/>
<comment type="caution">
    <text evidence="1">The sequence shown here is derived from an EMBL/GenBank/DDBJ whole genome shotgun (WGS) entry which is preliminary data.</text>
</comment>
<dbReference type="Proteomes" id="UP000287033">
    <property type="component" value="Unassembled WGS sequence"/>
</dbReference>
<organism evidence="1 2">
    <name type="scientific">Chiloscyllium punctatum</name>
    <name type="common">Brownbanded bambooshark</name>
    <name type="synonym">Hemiscyllium punctatum</name>
    <dbReference type="NCBI Taxonomy" id="137246"/>
    <lineage>
        <taxon>Eukaryota</taxon>
        <taxon>Metazoa</taxon>
        <taxon>Chordata</taxon>
        <taxon>Craniata</taxon>
        <taxon>Vertebrata</taxon>
        <taxon>Chondrichthyes</taxon>
        <taxon>Elasmobranchii</taxon>
        <taxon>Galeomorphii</taxon>
        <taxon>Galeoidea</taxon>
        <taxon>Orectolobiformes</taxon>
        <taxon>Hemiscylliidae</taxon>
        <taxon>Chiloscyllium</taxon>
    </lineage>
</organism>
<dbReference type="InterPro" id="IPR013783">
    <property type="entry name" value="Ig-like_fold"/>
</dbReference>
<dbReference type="InterPro" id="IPR036116">
    <property type="entry name" value="FN3_sf"/>
</dbReference>
<accession>A0A401TQC2</accession>
<dbReference type="EMBL" id="BEZZ01148276">
    <property type="protein sequence ID" value="GCC44890.1"/>
    <property type="molecule type" value="Genomic_DNA"/>
</dbReference>